<evidence type="ECO:0000313" key="5">
    <source>
        <dbReference type="EMBL" id="KAF7345876.1"/>
    </source>
</evidence>
<accession>A0A8H6XT12</accession>
<gene>
    <name evidence="5" type="ORF">MVEN_01609600</name>
</gene>
<keyword evidence="3" id="KW-1133">Transmembrane helix</keyword>
<feature type="transmembrane region" description="Helical" evidence="3">
    <location>
        <begin position="565"/>
        <end position="585"/>
    </location>
</feature>
<evidence type="ECO:0000259" key="4">
    <source>
        <dbReference type="Pfam" id="PF18803"/>
    </source>
</evidence>
<keyword evidence="6" id="KW-1185">Reference proteome</keyword>
<keyword evidence="1" id="KW-0175">Coiled coil</keyword>
<dbReference type="AlphaFoldDB" id="A0A8H6XT12"/>
<evidence type="ECO:0000256" key="3">
    <source>
        <dbReference type="SAM" id="Phobius"/>
    </source>
</evidence>
<evidence type="ECO:0000256" key="1">
    <source>
        <dbReference type="SAM" id="Coils"/>
    </source>
</evidence>
<dbReference type="InterPro" id="IPR041457">
    <property type="entry name" value="CxC2_KDZ-assoc"/>
</dbReference>
<evidence type="ECO:0000313" key="6">
    <source>
        <dbReference type="Proteomes" id="UP000620124"/>
    </source>
</evidence>
<reference evidence="5" key="1">
    <citation type="submission" date="2020-05" db="EMBL/GenBank/DDBJ databases">
        <title>Mycena genomes resolve the evolution of fungal bioluminescence.</title>
        <authorList>
            <person name="Tsai I.J."/>
        </authorList>
    </citation>
    <scope>NUCLEOTIDE SEQUENCE</scope>
    <source>
        <strain evidence="5">CCC161011</strain>
    </source>
</reference>
<evidence type="ECO:0000256" key="2">
    <source>
        <dbReference type="SAM" id="MobiDB-lite"/>
    </source>
</evidence>
<keyword evidence="3" id="KW-0472">Membrane</keyword>
<dbReference type="PANTHER" id="PTHR33104">
    <property type="entry name" value="SI:DKEY-29D5.2"/>
    <property type="match status" value="1"/>
</dbReference>
<name>A0A8H6XT12_9AGAR</name>
<proteinExistence type="predicted"/>
<feature type="compositionally biased region" description="Acidic residues" evidence="2">
    <location>
        <begin position="1079"/>
        <end position="1088"/>
    </location>
</feature>
<dbReference type="PANTHER" id="PTHR33104:SF2">
    <property type="entry name" value="CXC3 LIKE CYSTEINE CLUSTER DOMAIN-CONTAINING PROTEIN"/>
    <property type="match status" value="1"/>
</dbReference>
<dbReference type="Proteomes" id="UP000620124">
    <property type="component" value="Unassembled WGS sequence"/>
</dbReference>
<dbReference type="Pfam" id="PF18758">
    <property type="entry name" value="KDZ"/>
    <property type="match status" value="1"/>
</dbReference>
<feature type="region of interest" description="Disordered" evidence="2">
    <location>
        <begin position="1074"/>
        <end position="1103"/>
    </location>
</feature>
<keyword evidence="3" id="KW-0812">Transmembrane</keyword>
<organism evidence="5 6">
    <name type="scientific">Mycena venus</name>
    <dbReference type="NCBI Taxonomy" id="2733690"/>
    <lineage>
        <taxon>Eukaryota</taxon>
        <taxon>Fungi</taxon>
        <taxon>Dikarya</taxon>
        <taxon>Basidiomycota</taxon>
        <taxon>Agaricomycotina</taxon>
        <taxon>Agaricomycetes</taxon>
        <taxon>Agaricomycetidae</taxon>
        <taxon>Agaricales</taxon>
        <taxon>Marasmiineae</taxon>
        <taxon>Mycenaceae</taxon>
        <taxon>Mycena</taxon>
    </lineage>
</organism>
<comment type="caution">
    <text evidence="5">The sequence shown here is derived from an EMBL/GenBank/DDBJ whole genome shotgun (WGS) entry which is preliminary data.</text>
</comment>
<dbReference type="Pfam" id="PF18803">
    <property type="entry name" value="CxC2"/>
    <property type="match status" value="1"/>
</dbReference>
<feature type="coiled-coil region" evidence="1">
    <location>
        <begin position="942"/>
        <end position="969"/>
    </location>
</feature>
<dbReference type="EMBL" id="JACAZI010000013">
    <property type="protein sequence ID" value="KAF7345876.1"/>
    <property type="molecule type" value="Genomic_DNA"/>
</dbReference>
<dbReference type="InterPro" id="IPR040521">
    <property type="entry name" value="KDZ"/>
</dbReference>
<feature type="domain" description="CxC2-like cysteine cluster KDZ transposase-associated" evidence="4">
    <location>
        <begin position="242"/>
        <end position="352"/>
    </location>
</feature>
<protein>
    <submittedName>
        <fullName evidence="5">CxC2 domain-containing protein</fullName>
    </submittedName>
</protein>
<dbReference type="OrthoDB" id="2682806at2759"/>
<sequence>MASSSQPTRKGRVRRIRNKHLEIVGSASTSETSHSFAPDAFMADAEIHRPINTIVERPSTDLRRMHWDVVPIQPPSPIKMAWRGAMDDGAGGVGGAPPPQFALQNAGDERYEMFIDSSADDPPLPPLLKVPRSLKPIFSVSVRHAGDAYFVSDVRQDPTLYTWKEMSRDRYLLELLRLDGRGDASNALCPGCKVQGQRPAYQCRECKGGLLFCKKCCVEWHLENPLHFVEAWDGSRFLRTSLKALGLRIQFGHPPGEYCVNPERRRSGFVALHDNGIHEVTVDYCGPGCENRGKAGAHDTQLLRGGWFPTLEERPQTCMTLVALERFHMETLQAKTTMYDYYQKLQKLMSNDGTKPPDRYQVFIRICRAYRHTMMLKWGGRGHDLGGAAATKSGELAVSCPACPHPGVNLPDDWENALPEQRFIYTLFLALDACFRMKRGMVSSELKDPGLGTGMSYMLKNMPYCEYLLTVTDQKEMSTCSGLAALDYANTKFSHGYSTTGVGMCVCARHEFIQPNGVGDLQKGERFANMDYIFGSVRRHHDPLLRLLVSYDIVCQWWKHLMECLMLLPALVGCILILPMIAFVIPKMHIHAHTLLCGILYSLNLIPGSGQTDGEGIERPWANIGGIASSTRRMGPGARHDMMDDHWGHWNWQKLISLAAMLRRRLDTALEQQSVQREALEAFSDQQKDRAESWRQMVHDYEADPKKKNPYEAVIVGLTETEVHLQFQREEEEEAKKGLPAKHKVMPSAFMSECLDVEEMQREVRVQAELKKSKTASQEVDMSALRTKLVRRLERLCKLQGTYSPASIVTLEKRQAPADEQPEFEPLFLPGALSNAERAGGGCMEGLQEMEPLMRDAQCRCALVKLWNQLVIKSCFLNYKKLHTRHQGATTRAWTIVNRNEVKIRLHSEKYQAAWEVLFANAGRDEARTGWHKLRKDDIRCMEDAEDLRMKAEKRRKAQERRKRKFEELLAHGEDAWWAEEGSDEEDGEQVGERRWDEEVMLLKEEFRRLPLSFEFEAGLWGERVEQVRESRLDEERYSLIWLLEQGRRSWRPKLARGKKQPKAPIIDPLAEATRRVEYDEDDGDDDGVVLAGVDDGDDEEGAVSDEEVVMAGEVDDI</sequence>